<dbReference type="CDD" id="cd00641">
    <property type="entry name" value="GTP_cyclohydro2"/>
    <property type="match status" value="1"/>
</dbReference>
<dbReference type="InterPro" id="IPR032677">
    <property type="entry name" value="GTP_cyclohydro_II"/>
</dbReference>
<feature type="binding site" evidence="19">
    <location>
        <position position="270"/>
    </location>
    <ligand>
        <name>Zn(2+)</name>
        <dbReference type="ChEBI" id="CHEBI:29105"/>
        <note>catalytic</note>
    </ligand>
</feature>
<keyword evidence="12 19" id="KW-0460">Magnesium</keyword>
<dbReference type="PANTHER" id="PTHR21327:SF18">
    <property type="entry name" value="3,4-DIHYDROXY-2-BUTANONE 4-PHOSPHATE SYNTHASE"/>
    <property type="match status" value="1"/>
</dbReference>
<comment type="cofactor">
    <cofactor evidence="19">
        <name>Mg(2+)</name>
        <dbReference type="ChEBI" id="CHEBI:18420"/>
    </cofactor>
    <cofactor evidence="19">
        <name>Mn(2+)</name>
        <dbReference type="ChEBI" id="CHEBI:29035"/>
    </cofactor>
    <text evidence="19">Binds 2 divalent metal cations per subunit. Magnesium or manganese.</text>
</comment>
<comment type="function">
    <text evidence="3 19">Catalyzes the conversion of D-ribulose 5-phosphate to formate and 3,4-dihydroxy-2-butanone 4-phosphate.</text>
</comment>
<dbReference type="GO" id="GO:0030145">
    <property type="term" value="F:manganese ion binding"/>
    <property type="evidence" value="ECO:0007669"/>
    <property type="project" value="UniProtKB-UniRule"/>
</dbReference>
<dbReference type="PANTHER" id="PTHR21327">
    <property type="entry name" value="GTP CYCLOHYDROLASE II-RELATED"/>
    <property type="match status" value="1"/>
</dbReference>
<feature type="binding site" evidence="19">
    <location>
        <position position="166"/>
    </location>
    <ligand>
        <name>D-ribulose 5-phosphate</name>
        <dbReference type="ChEBI" id="CHEBI:58121"/>
    </ligand>
</feature>
<feature type="binding site" evidence="19">
    <location>
        <begin position="297"/>
        <end position="299"/>
    </location>
    <ligand>
        <name>GTP</name>
        <dbReference type="ChEBI" id="CHEBI:37565"/>
    </ligand>
</feature>
<dbReference type="Proteomes" id="UP000005439">
    <property type="component" value="Chromosome"/>
</dbReference>
<reference evidence="22" key="1">
    <citation type="submission" date="2011-12" db="EMBL/GenBank/DDBJ databases">
        <title>The complete genome of chromosome of Sulfobacillus acidophilus DSM 10332.</title>
        <authorList>
            <person name="Lucas S."/>
            <person name="Han J."/>
            <person name="Lapidus A."/>
            <person name="Bruce D."/>
            <person name="Goodwin L."/>
            <person name="Pitluck S."/>
            <person name="Peters L."/>
            <person name="Kyrpides N."/>
            <person name="Mavromatis K."/>
            <person name="Ivanova N."/>
            <person name="Mikhailova N."/>
            <person name="Chertkov O."/>
            <person name="Saunders E."/>
            <person name="Detter J.C."/>
            <person name="Tapia R."/>
            <person name="Han C."/>
            <person name="Land M."/>
            <person name="Hauser L."/>
            <person name="Markowitz V."/>
            <person name="Cheng J.-F."/>
            <person name="Hugenholtz P."/>
            <person name="Woyke T."/>
            <person name="Wu D."/>
            <person name="Pukall R."/>
            <person name="Gehrich-Schroeter G."/>
            <person name="Schneider S."/>
            <person name="Klenk H.-P."/>
            <person name="Eisen J.A."/>
        </authorList>
    </citation>
    <scope>NUCLEOTIDE SEQUENCE [LARGE SCALE GENOMIC DNA]</scope>
    <source>
        <strain evidence="22">ATCC 700253 / DSM 10332 / NAL</strain>
    </source>
</reference>
<keyword evidence="16 19" id="KW-0511">Multifunctional enzyme</keyword>
<dbReference type="GO" id="GO:0005525">
    <property type="term" value="F:GTP binding"/>
    <property type="evidence" value="ECO:0007669"/>
    <property type="project" value="UniProtKB-KW"/>
</dbReference>
<dbReference type="AlphaFoldDB" id="G8TWT5"/>
<comment type="cofactor">
    <cofactor evidence="19">
        <name>Zn(2+)</name>
        <dbReference type="ChEBI" id="CHEBI:29105"/>
    </cofactor>
    <text evidence="19">Binds 1 zinc ion per subunit.</text>
</comment>
<feature type="site" description="Essential for DHBP synthase activity" evidence="19">
    <location>
        <position position="128"/>
    </location>
</feature>
<keyword evidence="7 19" id="KW-0686">Riboflavin biosynthesis</keyword>
<comment type="pathway">
    <text evidence="4 19">Cofactor biosynthesis; riboflavin biosynthesis; 5-amino-6-(D-ribitylamino)uracil from GTP: step 1/4.</text>
</comment>
<feature type="active site" description="Proton acceptor; for GTP cyclohydrolase activity" evidence="19">
    <location>
        <position position="331"/>
    </location>
</feature>
<evidence type="ECO:0000256" key="5">
    <source>
        <dbReference type="ARBA" id="ARBA00004904"/>
    </source>
</evidence>
<dbReference type="EMBL" id="CP003179">
    <property type="protein sequence ID" value="AEW03783.1"/>
    <property type="molecule type" value="Genomic_DNA"/>
</dbReference>
<dbReference type="Pfam" id="PF00925">
    <property type="entry name" value="GTP_cyclohydro2"/>
    <property type="match status" value="1"/>
</dbReference>
<evidence type="ECO:0000259" key="20">
    <source>
        <dbReference type="Pfam" id="PF00925"/>
    </source>
</evidence>
<sequence length="400" mass="43994">MTHPFDPIEDAIKAIARGEMIVVVDDESRENEGDLVMAASRVTPEAINFMAQYGRGLICVPMDPDWIDRLALPPMVEVSQDSMQTAFTVSVDARQGVTTGISAADRAETIRVLANPASRPDDLVRPGHIFPLRAKPGGVLRRPGHTEAGVDLARLAGLDPVAVICEIMQPDGQMARLPELIAFAREHQLKIISIADLIRYRMQQERLFVREGEAQLPTRYGTFRAIAYTEKLNGATHLALVMGDVADGRPVLTRVHSECLTGDVFGSLRCDCGDQLDLALRQIAAEGRGCLLYMRQEGRGIGLANKIKAYALQEAGLDTVAANQALGFPPDMRDYGVGAQILADLGIRQLRLLTNNPKKYYALEGYGLEIVERVPLKAPETPHNAFYLETKKLKMGHWMD</sequence>
<protein>
    <recommendedName>
        <fullName evidence="19">Riboflavin biosynthesis protein RibBA</fullName>
    </recommendedName>
    <domain>
        <recommendedName>
            <fullName evidence="19">3,4-dihydroxy-2-butanone 4-phosphate synthase</fullName>
            <shortName evidence="19">DHBP synthase</shortName>
            <ecNumber evidence="19">4.1.99.12</ecNumber>
        </recommendedName>
    </domain>
    <domain>
        <recommendedName>
            <fullName evidence="19">GTP cyclohydrolase-2</fullName>
            <ecNumber evidence="19">3.5.4.25</ecNumber>
        </recommendedName>
        <alternativeName>
            <fullName evidence="19">GTP cyclohydrolase II</fullName>
        </alternativeName>
    </domain>
</protein>
<feature type="binding site" evidence="19">
    <location>
        <begin position="254"/>
        <end position="258"/>
    </location>
    <ligand>
        <name>GTP</name>
        <dbReference type="ChEBI" id="CHEBI:37565"/>
    </ligand>
</feature>
<feature type="region of interest" description="GTP cyclohydrolase II" evidence="19">
    <location>
        <begin position="204"/>
        <end position="400"/>
    </location>
</feature>
<keyword evidence="10 19" id="KW-0378">Hydrolase</keyword>
<dbReference type="Gene3D" id="3.40.50.10990">
    <property type="entry name" value="GTP cyclohydrolase II"/>
    <property type="match status" value="1"/>
</dbReference>
<evidence type="ECO:0000256" key="15">
    <source>
        <dbReference type="ARBA" id="ARBA00023239"/>
    </source>
</evidence>
<feature type="binding site" evidence="19">
    <location>
        <position position="359"/>
    </location>
    <ligand>
        <name>GTP</name>
        <dbReference type="ChEBI" id="CHEBI:37565"/>
    </ligand>
</feature>
<evidence type="ECO:0000256" key="6">
    <source>
        <dbReference type="ARBA" id="ARBA00005520"/>
    </source>
</evidence>
<keyword evidence="15 19" id="KW-0456">Lyase</keyword>
<keyword evidence="9 19" id="KW-0547">Nucleotide-binding</keyword>
<evidence type="ECO:0000256" key="11">
    <source>
        <dbReference type="ARBA" id="ARBA00022833"/>
    </source>
</evidence>
<evidence type="ECO:0000256" key="17">
    <source>
        <dbReference type="ARBA" id="ARBA00043932"/>
    </source>
</evidence>
<dbReference type="HOGENOM" id="CLU_020273_1_2_9"/>
<dbReference type="Pfam" id="PF00926">
    <property type="entry name" value="DHBP_synthase"/>
    <property type="match status" value="1"/>
</dbReference>
<dbReference type="KEGG" id="sap:Sulac_0211"/>
<evidence type="ECO:0000256" key="9">
    <source>
        <dbReference type="ARBA" id="ARBA00022741"/>
    </source>
</evidence>
<dbReference type="EC" id="4.1.99.12" evidence="19"/>
<dbReference type="PATRIC" id="fig|679936.5.peg.215"/>
<dbReference type="GO" id="GO:0000287">
    <property type="term" value="F:magnesium ion binding"/>
    <property type="evidence" value="ECO:0007669"/>
    <property type="project" value="UniProtKB-UniRule"/>
</dbReference>
<dbReference type="UniPathway" id="UPA00275">
    <property type="reaction ID" value="UER00399"/>
</dbReference>
<comment type="cofactor">
    <cofactor evidence="2">
        <name>Mn(2+)</name>
        <dbReference type="ChEBI" id="CHEBI:29035"/>
    </cofactor>
</comment>
<feature type="binding site" evidence="19">
    <location>
        <position position="30"/>
    </location>
    <ligand>
        <name>Mg(2+)</name>
        <dbReference type="ChEBI" id="CHEBI:18420"/>
        <label>2</label>
    </ligand>
</feature>
<feature type="binding site" evidence="19">
    <location>
        <position position="272"/>
    </location>
    <ligand>
        <name>Zn(2+)</name>
        <dbReference type="ChEBI" id="CHEBI:29105"/>
        <note>catalytic</note>
    </ligand>
</feature>
<evidence type="ECO:0000256" key="10">
    <source>
        <dbReference type="ARBA" id="ARBA00022801"/>
    </source>
</evidence>
<evidence type="ECO:0000256" key="13">
    <source>
        <dbReference type="ARBA" id="ARBA00023134"/>
    </source>
</evidence>
<feature type="binding site" evidence="19">
    <location>
        <position position="319"/>
    </location>
    <ligand>
        <name>GTP</name>
        <dbReference type="ChEBI" id="CHEBI:37565"/>
    </ligand>
</feature>
<feature type="binding site" evidence="19">
    <location>
        <position position="354"/>
    </location>
    <ligand>
        <name>GTP</name>
        <dbReference type="ChEBI" id="CHEBI:37565"/>
    </ligand>
</feature>
<dbReference type="NCBIfam" id="NF001591">
    <property type="entry name" value="PRK00393.1"/>
    <property type="match status" value="1"/>
</dbReference>
<keyword evidence="8 19" id="KW-0479">Metal-binding</keyword>
<dbReference type="NCBIfam" id="TIGR00506">
    <property type="entry name" value="ribB"/>
    <property type="match status" value="1"/>
</dbReference>
<comment type="similarity">
    <text evidence="19">In the C-terminal section; belongs to the GTP cyclohydrolase II family.</text>
</comment>
<dbReference type="InterPro" id="IPR016299">
    <property type="entry name" value="Riboflavin_synth_RibBA"/>
</dbReference>
<gene>
    <name evidence="19" type="primary">ribBA</name>
    <name evidence="21" type="ordered locus">Sulac_0211</name>
</gene>
<evidence type="ECO:0000256" key="7">
    <source>
        <dbReference type="ARBA" id="ARBA00022619"/>
    </source>
</evidence>
<reference evidence="21 22" key="2">
    <citation type="journal article" date="2012" name="Stand. Genomic Sci.">
        <title>Complete genome sequence of the moderately thermophilic mineral-sulfide-oxidizing firmicute Sulfobacillus acidophilus type strain (NAL(T)).</title>
        <authorList>
            <person name="Anderson I."/>
            <person name="Chertkov O."/>
            <person name="Chen A."/>
            <person name="Saunders E."/>
            <person name="Lapidus A."/>
            <person name="Nolan M."/>
            <person name="Lucas S."/>
            <person name="Hammon N."/>
            <person name="Deshpande S."/>
            <person name="Cheng J.F."/>
            <person name="Han C."/>
            <person name="Tapia R."/>
            <person name="Goodwin L.A."/>
            <person name="Pitluck S."/>
            <person name="Liolios K."/>
            <person name="Pagani I."/>
            <person name="Ivanova N."/>
            <person name="Mikhailova N."/>
            <person name="Pati A."/>
            <person name="Palaniappan K."/>
            <person name="Land M."/>
            <person name="Pan C."/>
            <person name="Rohde M."/>
            <person name="Pukall R."/>
            <person name="Goker M."/>
            <person name="Detter J.C."/>
            <person name="Woyke T."/>
            <person name="Bristow J."/>
            <person name="Eisen J.A."/>
            <person name="Markowitz V."/>
            <person name="Hugenholtz P."/>
            <person name="Kyrpides N.C."/>
            <person name="Klenk H.P."/>
            <person name="Mavromatis K."/>
        </authorList>
    </citation>
    <scope>NUCLEOTIDE SEQUENCE [LARGE SCALE GENOMIC DNA]</scope>
    <source>
        <strain evidence="22">ATCC 700253 / DSM 10332 / NAL</strain>
    </source>
</reference>
<evidence type="ECO:0000256" key="16">
    <source>
        <dbReference type="ARBA" id="ARBA00023268"/>
    </source>
</evidence>
<dbReference type="Gene3D" id="3.90.870.10">
    <property type="entry name" value="DHBP synthase"/>
    <property type="match status" value="1"/>
</dbReference>
<dbReference type="EC" id="3.5.4.25" evidence="19"/>
<feature type="binding site" evidence="19">
    <location>
        <begin position="29"/>
        <end position="30"/>
    </location>
    <ligand>
        <name>D-ribulose 5-phosphate</name>
        <dbReference type="ChEBI" id="CHEBI:58121"/>
    </ligand>
</feature>
<evidence type="ECO:0000256" key="2">
    <source>
        <dbReference type="ARBA" id="ARBA00001936"/>
    </source>
</evidence>
<feature type="binding site" evidence="19">
    <location>
        <position position="34"/>
    </location>
    <ligand>
        <name>D-ribulose 5-phosphate</name>
        <dbReference type="ChEBI" id="CHEBI:58121"/>
    </ligand>
</feature>
<evidence type="ECO:0000256" key="12">
    <source>
        <dbReference type="ARBA" id="ARBA00022842"/>
    </source>
</evidence>
<dbReference type="SUPFAM" id="SSF55821">
    <property type="entry name" value="YrdC/RibB"/>
    <property type="match status" value="1"/>
</dbReference>
<keyword evidence="11 19" id="KW-0862">Zinc</keyword>
<comment type="pathway">
    <text evidence="5 19">Cofactor biosynthesis; riboflavin biosynthesis; 2-hydroxy-3-oxobutyl phosphate from D-ribulose 5-phosphate: step 1/1.</text>
</comment>
<dbReference type="GO" id="GO:0003935">
    <property type="term" value="F:GTP cyclohydrolase II activity"/>
    <property type="evidence" value="ECO:0007669"/>
    <property type="project" value="UniProtKB-UniRule"/>
</dbReference>
<keyword evidence="22" id="KW-1185">Reference proteome</keyword>
<dbReference type="SUPFAM" id="SSF142695">
    <property type="entry name" value="RibA-like"/>
    <property type="match status" value="1"/>
</dbReference>
<feature type="binding site" evidence="19">
    <location>
        <position position="259"/>
    </location>
    <ligand>
        <name>Zn(2+)</name>
        <dbReference type="ChEBI" id="CHEBI:29105"/>
        <note>catalytic</note>
    </ligand>
</feature>
<evidence type="ECO:0000256" key="19">
    <source>
        <dbReference type="HAMAP-Rule" id="MF_01283"/>
    </source>
</evidence>
<name>G8TWT5_SULAD</name>
<evidence type="ECO:0000256" key="3">
    <source>
        <dbReference type="ARBA" id="ARBA00002284"/>
    </source>
</evidence>
<feature type="active site" description="Nucleophile; for GTP cyclohydrolase activity" evidence="19">
    <location>
        <position position="333"/>
    </location>
</feature>
<comment type="function">
    <text evidence="17 19">Catalyzes the conversion of GTP to 2,5-diamino-6-ribosylamino-4(3H)-pyrimidinone 5'-phosphate (DARP), formate and pyrophosphate.</text>
</comment>
<keyword evidence="14 19" id="KW-0464">Manganese</keyword>
<comment type="catalytic activity">
    <reaction evidence="18 19">
        <text>GTP + 4 H2O = 2,5-diamino-6-hydroxy-4-(5-phosphoribosylamino)-pyrimidine + formate + 2 phosphate + 3 H(+)</text>
        <dbReference type="Rhea" id="RHEA:23704"/>
        <dbReference type="ChEBI" id="CHEBI:15377"/>
        <dbReference type="ChEBI" id="CHEBI:15378"/>
        <dbReference type="ChEBI" id="CHEBI:15740"/>
        <dbReference type="ChEBI" id="CHEBI:37565"/>
        <dbReference type="ChEBI" id="CHEBI:43474"/>
        <dbReference type="ChEBI" id="CHEBI:58614"/>
        <dbReference type="EC" id="3.5.4.25"/>
    </reaction>
</comment>
<dbReference type="FunFam" id="3.90.870.10:FF:000001">
    <property type="entry name" value="Riboflavin biosynthesis protein RibBA"/>
    <property type="match status" value="1"/>
</dbReference>
<dbReference type="GO" id="GO:0008686">
    <property type="term" value="F:3,4-dihydroxy-2-butanone-4-phosphate synthase activity"/>
    <property type="evidence" value="ECO:0007669"/>
    <property type="project" value="UniProtKB-UniRule"/>
</dbReference>
<evidence type="ECO:0000256" key="18">
    <source>
        <dbReference type="ARBA" id="ARBA00049295"/>
    </source>
</evidence>
<dbReference type="InterPro" id="IPR000926">
    <property type="entry name" value="RibA"/>
</dbReference>
<organism evidence="21 22">
    <name type="scientific">Sulfobacillus acidophilus (strain ATCC 700253 / DSM 10332 / NAL)</name>
    <dbReference type="NCBI Taxonomy" id="679936"/>
    <lineage>
        <taxon>Bacteria</taxon>
        <taxon>Bacillati</taxon>
        <taxon>Bacillota</taxon>
        <taxon>Clostridia</taxon>
        <taxon>Eubacteriales</taxon>
        <taxon>Clostridiales Family XVII. Incertae Sedis</taxon>
        <taxon>Sulfobacillus</taxon>
    </lineage>
</organism>
<evidence type="ECO:0000256" key="8">
    <source>
        <dbReference type="ARBA" id="ARBA00022723"/>
    </source>
</evidence>
<dbReference type="GO" id="GO:0008270">
    <property type="term" value="F:zinc ion binding"/>
    <property type="evidence" value="ECO:0007669"/>
    <property type="project" value="UniProtKB-UniRule"/>
</dbReference>
<dbReference type="PIRSF" id="PIRSF001259">
    <property type="entry name" value="RibA"/>
    <property type="match status" value="1"/>
</dbReference>
<dbReference type="GO" id="GO:0005829">
    <property type="term" value="C:cytosol"/>
    <property type="evidence" value="ECO:0007669"/>
    <property type="project" value="TreeGrafter"/>
</dbReference>
<evidence type="ECO:0000256" key="1">
    <source>
        <dbReference type="ARBA" id="ARBA00000141"/>
    </source>
</evidence>
<feature type="binding site" evidence="19">
    <location>
        <begin position="142"/>
        <end position="146"/>
    </location>
    <ligand>
        <name>D-ribulose 5-phosphate</name>
        <dbReference type="ChEBI" id="CHEBI:58121"/>
    </ligand>
</feature>
<feature type="binding site" evidence="19">
    <location>
        <position position="275"/>
    </location>
    <ligand>
        <name>GTP</name>
        <dbReference type="ChEBI" id="CHEBI:37565"/>
    </ligand>
</feature>
<dbReference type="InterPro" id="IPR017945">
    <property type="entry name" value="DHBP_synth_RibB-like_a/b_dom"/>
</dbReference>
<feature type="domain" description="GTP cyclohydrolase II" evidence="20">
    <location>
        <begin position="213"/>
        <end position="375"/>
    </location>
</feature>
<feature type="site" description="Essential for DHBP synthase activity" evidence="19">
    <location>
        <position position="166"/>
    </location>
</feature>
<comment type="similarity">
    <text evidence="6 19">In the N-terminal section; belongs to the DHBP synthase family.</text>
</comment>
<proteinExistence type="inferred from homology"/>
<evidence type="ECO:0000256" key="4">
    <source>
        <dbReference type="ARBA" id="ARBA00004853"/>
    </source>
</evidence>
<feature type="binding site" evidence="19">
    <location>
        <position position="145"/>
    </location>
    <ligand>
        <name>Mg(2+)</name>
        <dbReference type="ChEBI" id="CHEBI:18420"/>
        <label>2</label>
    </ligand>
</feature>
<dbReference type="FunFam" id="3.40.50.10990:FF:000001">
    <property type="entry name" value="Riboflavin biosynthesis protein RibBA"/>
    <property type="match status" value="1"/>
</dbReference>
<dbReference type="NCBIfam" id="TIGR00505">
    <property type="entry name" value="ribA"/>
    <property type="match status" value="1"/>
</dbReference>
<dbReference type="InterPro" id="IPR036144">
    <property type="entry name" value="RibA-like_sf"/>
</dbReference>
<dbReference type="NCBIfam" id="NF006803">
    <property type="entry name" value="PRK09311.1"/>
    <property type="match status" value="1"/>
</dbReference>
<dbReference type="GO" id="GO:0009231">
    <property type="term" value="P:riboflavin biosynthetic process"/>
    <property type="evidence" value="ECO:0007669"/>
    <property type="project" value="UniProtKB-UniRule"/>
</dbReference>
<dbReference type="HAMAP" id="MF_00179">
    <property type="entry name" value="RibA"/>
    <property type="match status" value="1"/>
</dbReference>
<feature type="region of interest" description="DHBP synthase" evidence="19">
    <location>
        <begin position="1"/>
        <end position="203"/>
    </location>
</feature>
<accession>G8TWT5</accession>
<dbReference type="InterPro" id="IPR000422">
    <property type="entry name" value="DHBP_synthase_RibB"/>
</dbReference>
<evidence type="ECO:0000256" key="14">
    <source>
        <dbReference type="ARBA" id="ARBA00023211"/>
    </source>
</evidence>
<dbReference type="STRING" id="679936.Sulac_0211"/>
<feature type="binding site" evidence="19">
    <location>
        <position position="30"/>
    </location>
    <ligand>
        <name>Mg(2+)</name>
        <dbReference type="ChEBI" id="CHEBI:18420"/>
        <label>1</label>
    </ligand>
</feature>
<evidence type="ECO:0000313" key="22">
    <source>
        <dbReference type="Proteomes" id="UP000005439"/>
    </source>
</evidence>
<dbReference type="HAMAP" id="MF_01283">
    <property type="entry name" value="RibBA"/>
    <property type="match status" value="1"/>
</dbReference>
<evidence type="ECO:0000313" key="21">
    <source>
        <dbReference type="EMBL" id="AEW03783.1"/>
    </source>
</evidence>
<comment type="catalytic activity">
    <reaction evidence="1 19">
        <text>D-ribulose 5-phosphate = (2S)-2-hydroxy-3-oxobutyl phosphate + formate + H(+)</text>
        <dbReference type="Rhea" id="RHEA:18457"/>
        <dbReference type="ChEBI" id="CHEBI:15378"/>
        <dbReference type="ChEBI" id="CHEBI:15740"/>
        <dbReference type="ChEBI" id="CHEBI:58121"/>
        <dbReference type="ChEBI" id="CHEBI:58830"/>
        <dbReference type="EC" id="4.1.99.12"/>
    </reaction>
</comment>
<dbReference type="HAMAP" id="MF_00180">
    <property type="entry name" value="RibB"/>
    <property type="match status" value="1"/>
</dbReference>
<keyword evidence="13 19" id="KW-0342">GTP-binding</keyword>